<dbReference type="PANTHER" id="PTHR10194:SF60">
    <property type="entry name" value="RAS GTPASE-ACTIVATING PROTEIN RASKOL"/>
    <property type="match status" value="1"/>
</dbReference>
<feature type="compositionally biased region" description="Basic and acidic residues" evidence="1">
    <location>
        <begin position="71"/>
        <end position="86"/>
    </location>
</feature>
<dbReference type="AlphaFoldDB" id="A0A8T1MXC3"/>
<dbReference type="InterPro" id="IPR039360">
    <property type="entry name" value="Ras_GTPase"/>
</dbReference>
<dbReference type="OrthoDB" id="6287137at2759"/>
<evidence type="ECO:0000313" key="3">
    <source>
        <dbReference type="Proteomes" id="UP000286415"/>
    </source>
</evidence>
<evidence type="ECO:0000313" key="2">
    <source>
        <dbReference type="EMBL" id="KAG5453411.1"/>
    </source>
</evidence>
<comment type="caution">
    <text evidence="2">The sequence shown here is derived from an EMBL/GenBank/DDBJ whole genome shotgun (WGS) entry which is preliminary data.</text>
</comment>
<evidence type="ECO:0000256" key="1">
    <source>
        <dbReference type="SAM" id="MobiDB-lite"/>
    </source>
</evidence>
<protein>
    <submittedName>
        <fullName evidence="2">Ras GTPase-activating protein nGAP</fullName>
    </submittedName>
</protein>
<proteinExistence type="predicted"/>
<dbReference type="PANTHER" id="PTHR10194">
    <property type="entry name" value="RAS GTPASE-ACTIVATING PROTEINS"/>
    <property type="match status" value="1"/>
</dbReference>
<reference evidence="2 3" key="1">
    <citation type="journal article" date="2018" name="Biotechnol. Adv.">
        <title>Improved genomic resources and new bioinformatic workflow for the carcinogenic parasite Clonorchis sinensis: Biotechnological implications.</title>
        <authorList>
            <person name="Wang D."/>
            <person name="Korhonen P.K."/>
            <person name="Gasser R.B."/>
            <person name="Young N.D."/>
        </authorList>
    </citation>
    <scope>NUCLEOTIDE SEQUENCE [LARGE SCALE GENOMIC DNA]</scope>
    <source>
        <strain evidence="2">Cs-k2</strain>
    </source>
</reference>
<sequence>MATASVPFLRVIDCRSDNNSSIDSILSKCGDLSTRVAVPQSATSPHMMRVDPSDNKTTFVQRSASLARQRFGPESKSIDKTEEGSRHQRRSHFVTGSIPLTGSEVQPNFSPLTQTIYREKGISMKPSGGRKFLNFFQRGFHAKRPKSATKMEQRKFPNEFLGSTDSLTDQSTCVLRDSTPAEALKVLHQQIHLSAELLNSFGIVPSVDSRRSTLTLTQSPVNVTSIHPVDSSMCGLPGRFCFQVVTSHGESSKLDPVSPQLQKGSSLLAVTSEDSSQIIRDASAEGTAGQNAVLYVCPTAAERNRWMLYLKRLVRPTRDLERRRENCLHVWIQEAKGLTGQHRYHCEILLDGKTFARTTSKLSGDMLFWGEEFDL</sequence>
<dbReference type="EMBL" id="NIRI02000013">
    <property type="protein sequence ID" value="KAG5453411.1"/>
    <property type="molecule type" value="Genomic_DNA"/>
</dbReference>
<feature type="non-terminal residue" evidence="2">
    <location>
        <position position="375"/>
    </location>
</feature>
<name>A0A8T1MXC3_CLOSI</name>
<feature type="region of interest" description="Disordered" evidence="1">
    <location>
        <begin position="68"/>
        <end position="90"/>
    </location>
</feature>
<keyword evidence="3" id="KW-1185">Reference proteome</keyword>
<dbReference type="Proteomes" id="UP000286415">
    <property type="component" value="Unassembled WGS sequence"/>
</dbReference>
<reference evidence="2 3" key="2">
    <citation type="journal article" date="2021" name="Genomics">
        <title>High-quality reference genome for Clonorchis sinensis.</title>
        <authorList>
            <person name="Young N.D."/>
            <person name="Stroehlein A.J."/>
            <person name="Kinkar L."/>
            <person name="Wang T."/>
            <person name="Sohn W.M."/>
            <person name="Chang B.C.H."/>
            <person name="Kaur P."/>
            <person name="Weisz D."/>
            <person name="Dudchenko O."/>
            <person name="Aiden E.L."/>
            <person name="Korhonen P.K."/>
            <person name="Gasser R.B."/>
        </authorList>
    </citation>
    <scope>NUCLEOTIDE SEQUENCE [LARGE SCALE GENOMIC DNA]</scope>
    <source>
        <strain evidence="2">Cs-k2</strain>
    </source>
</reference>
<accession>A0A8T1MXC3</accession>
<gene>
    <name evidence="2" type="ORF">CSKR_110017</name>
</gene>
<organism evidence="2 3">
    <name type="scientific">Clonorchis sinensis</name>
    <name type="common">Chinese liver fluke</name>
    <dbReference type="NCBI Taxonomy" id="79923"/>
    <lineage>
        <taxon>Eukaryota</taxon>
        <taxon>Metazoa</taxon>
        <taxon>Spiralia</taxon>
        <taxon>Lophotrochozoa</taxon>
        <taxon>Platyhelminthes</taxon>
        <taxon>Trematoda</taxon>
        <taxon>Digenea</taxon>
        <taxon>Opisthorchiida</taxon>
        <taxon>Opisthorchiata</taxon>
        <taxon>Opisthorchiidae</taxon>
        <taxon>Clonorchis</taxon>
    </lineage>
</organism>